<sequence>MSDTFFEKEDNVRQYLEMTSDYDGRWFYEQFQKHIPTSGKILELGMGPGKDLNNIRQKYDVIGSDYSFVFAELYKRQYPEIKVMVLDAVTIKTELHFDCIYSNKVMHHLTTSDFKQSLARQAEILNSKGLVLHTFWRGSGKDEFQGLLFQYYEQDELQQLFGEQFNIIHIASYEELKPDDSIIVVAQKRT</sequence>
<organism evidence="2 3">
    <name type="scientific">Carboxylicivirga mesophila</name>
    <dbReference type="NCBI Taxonomy" id="1166478"/>
    <lineage>
        <taxon>Bacteria</taxon>
        <taxon>Pseudomonadati</taxon>
        <taxon>Bacteroidota</taxon>
        <taxon>Bacteroidia</taxon>
        <taxon>Marinilabiliales</taxon>
        <taxon>Marinilabiliaceae</taxon>
        <taxon>Carboxylicivirga</taxon>
    </lineage>
</organism>
<dbReference type="RefSeq" id="WP_212226855.1">
    <property type="nucleotide sequence ID" value="NZ_JAGUCN010000005.1"/>
</dbReference>
<keyword evidence="2" id="KW-0489">Methyltransferase</keyword>
<dbReference type="SUPFAM" id="SSF53335">
    <property type="entry name" value="S-adenosyl-L-methionine-dependent methyltransferases"/>
    <property type="match status" value="1"/>
</dbReference>
<comment type="caution">
    <text evidence="2">The sequence shown here is derived from an EMBL/GenBank/DDBJ whole genome shotgun (WGS) entry which is preliminary data.</text>
</comment>
<evidence type="ECO:0000259" key="1">
    <source>
        <dbReference type="Pfam" id="PF13649"/>
    </source>
</evidence>
<dbReference type="InterPro" id="IPR041698">
    <property type="entry name" value="Methyltransf_25"/>
</dbReference>
<feature type="domain" description="Methyltransferase" evidence="1">
    <location>
        <begin position="41"/>
        <end position="129"/>
    </location>
</feature>
<evidence type="ECO:0000313" key="3">
    <source>
        <dbReference type="Proteomes" id="UP000721861"/>
    </source>
</evidence>
<gene>
    <name evidence="2" type="ORF">KEM09_06295</name>
</gene>
<dbReference type="Pfam" id="PF13649">
    <property type="entry name" value="Methyltransf_25"/>
    <property type="match status" value="1"/>
</dbReference>
<dbReference type="GO" id="GO:0032259">
    <property type="term" value="P:methylation"/>
    <property type="evidence" value="ECO:0007669"/>
    <property type="project" value="UniProtKB-KW"/>
</dbReference>
<dbReference type="Proteomes" id="UP000721861">
    <property type="component" value="Unassembled WGS sequence"/>
</dbReference>
<evidence type="ECO:0000313" key="2">
    <source>
        <dbReference type="EMBL" id="MBS2211001.1"/>
    </source>
</evidence>
<dbReference type="EMBL" id="JAGUCN010000005">
    <property type="protein sequence ID" value="MBS2211001.1"/>
    <property type="molecule type" value="Genomic_DNA"/>
</dbReference>
<dbReference type="GO" id="GO:0008168">
    <property type="term" value="F:methyltransferase activity"/>
    <property type="evidence" value="ECO:0007669"/>
    <property type="project" value="UniProtKB-KW"/>
</dbReference>
<dbReference type="Gene3D" id="3.40.50.150">
    <property type="entry name" value="Vaccinia Virus protein VP39"/>
    <property type="match status" value="1"/>
</dbReference>
<accession>A0ABS5K7Q5</accession>
<reference evidence="2 3" key="1">
    <citation type="journal article" date="2014" name="Int. J. Syst. Evol. Microbiol.">
        <title>Carboxylicivirga gen. nov. in the family Marinilabiliaceae with two novel species, Carboxylicivirga mesophila sp. nov. and Carboxylicivirga taeanensis sp. nov., and reclassification of Cytophaga fermentans as Saccharicrinis fermentans gen. nov., comb. nov.</title>
        <authorList>
            <person name="Yang S.H."/>
            <person name="Seo H.S."/>
            <person name="Woo J.H."/>
            <person name="Oh H.M."/>
            <person name="Jang H."/>
            <person name="Lee J.H."/>
            <person name="Kim S.J."/>
            <person name="Kwon K.K."/>
        </authorList>
    </citation>
    <scope>NUCLEOTIDE SEQUENCE [LARGE SCALE GENOMIC DNA]</scope>
    <source>
        <strain evidence="2 3">JCM 18290</strain>
    </source>
</reference>
<keyword evidence="3" id="KW-1185">Reference proteome</keyword>
<protein>
    <submittedName>
        <fullName evidence="2">Class I SAM-dependent methyltransferase</fullName>
    </submittedName>
</protein>
<dbReference type="InterPro" id="IPR029063">
    <property type="entry name" value="SAM-dependent_MTases_sf"/>
</dbReference>
<name>A0ABS5K7Q5_9BACT</name>
<proteinExistence type="predicted"/>
<keyword evidence="2" id="KW-0808">Transferase</keyword>